<feature type="non-terminal residue" evidence="1">
    <location>
        <position position="61"/>
    </location>
</feature>
<reference evidence="1" key="1">
    <citation type="submission" date="2021-06" db="EMBL/GenBank/DDBJ databases">
        <authorList>
            <person name="Kallberg Y."/>
            <person name="Tangrot J."/>
            <person name="Rosling A."/>
        </authorList>
    </citation>
    <scope>NUCLEOTIDE SEQUENCE</scope>
    <source>
        <strain evidence="1">FL966</strain>
    </source>
</reference>
<evidence type="ECO:0000313" key="1">
    <source>
        <dbReference type="EMBL" id="CAG8746254.1"/>
    </source>
</evidence>
<gene>
    <name evidence="1" type="ORF">CPELLU_LOCUS14394</name>
</gene>
<accession>A0A9N9NNC0</accession>
<dbReference type="Proteomes" id="UP000789759">
    <property type="component" value="Unassembled WGS sequence"/>
</dbReference>
<comment type="caution">
    <text evidence="1">The sequence shown here is derived from an EMBL/GenBank/DDBJ whole genome shotgun (WGS) entry which is preliminary data.</text>
</comment>
<name>A0A9N9NNC0_9GLOM</name>
<dbReference type="EMBL" id="CAJVQA010017000">
    <property type="protein sequence ID" value="CAG8746254.1"/>
    <property type="molecule type" value="Genomic_DNA"/>
</dbReference>
<dbReference type="AlphaFoldDB" id="A0A9N9NNC0"/>
<evidence type="ECO:0000313" key="2">
    <source>
        <dbReference type="Proteomes" id="UP000789759"/>
    </source>
</evidence>
<sequence length="61" mass="7225">MDDPNADAEWNDILCAREILPPKEGPAEIEMLEAMDQAAMEKQDKHLDNKHWMNWKMKRMN</sequence>
<protein>
    <submittedName>
        <fullName evidence="1">1398_t:CDS:1</fullName>
    </submittedName>
</protein>
<proteinExistence type="predicted"/>
<keyword evidence="2" id="KW-1185">Reference proteome</keyword>
<organism evidence="1 2">
    <name type="scientific">Cetraspora pellucida</name>
    <dbReference type="NCBI Taxonomy" id="1433469"/>
    <lineage>
        <taxon>Eukaryota</taxon>
        <taxon>Fungi</taxon>
        <taxon>Fungi incertae sedis</taxon>
        <taxon>Mucoromycota</taxon>
        <taxon>Glomeromycotina</taxon>
        <taxon>Glomeromycetes</taxon>
        <taxon>Diversisporales</taxon>
        <taxon>Gigasporaceae</taxon>
        <taxon>Cetraspora</taxon>
    </lineage>
</organism>
<dbReference type="OrthoDB" id="45518at2759"/>